<keyword evidence="4" id="KW-0904">Protein phosphatase</keyword>
<evidence type="ECO:0000313" key="6">
    <source>
        <dbReference type="EMBL" id="MBL0740316.1"/>
    </source>
</evidence>
<dbReference type="RefSeq" id="WP_202007513.1">
    <property type="nucleotide sequence ID" value="NZ_JAERRB010000001.1"/>
</dbReference>
<accession>A0ABS1KPV4</accession>
<dbReference type="Proteomes" id="UP000613030">
    <property type="component" value="Unassembled WGS sequence"/>
</dbReference>
<evidence type="ECO:0000313" key="7">
    <source>
        <dbReference type="Proteomes" id="UP000613030"/>
    </source>
</evidence>
<dbReference type="InterPro" id="IPR023485">
    <property type="entry name" value="Ptyr_pPase"/>
</dbReference>
<dbReference type="SUPFAM" id="SSF52788">
    <property type="entry name" value="Phosphotyrosine protein phosphatases I"/>
    <property type="match status" value="1"/>
</dbReference>
<dbReference type="SMART" id="SM00226">
    <property type="entry name" value="LMWPc"/>
    <property type="match status" value="1"/>
</dbReference>
<dbReference type="InterPro" id="IPR036196">
    <property type="entry name" value="Ptyr_pPase_sf"/>
</dbReference>
<dbReference type="CDD" id="cd16343">
    <property type="entry name" value="LMWPTP"/>
    <property type="match status" value="1"/>
</dbReference>
<comment type="similarity">
    <text evidence="1">Belongs to the low molecular weight phosphotyrosine protein phosphatase family.</text>
</comment>
<organism evidence="6 7">
    <name type="scientific">Chryseolinea lacunae</name>
    <dbReference type="NCBI Taxonomy" id="2801331"/>
    <lineage>
        <taxon>Bacteria</taxon>
        <taxon>Pseudomonadati</taxon>
        <taxon>Bacteroidota</taxon>
        <taxon>Cytophagia</taxon>
        <taxon>Cytophagales</taxon>
        <taxon>Fulvivirgaceae</taxon>
        <taxon>Chryseolinea</taxon>
    </lineage>
</organism>
<dbReference type="EMBL" id="JAERRB010000001">
    <property type="protein sequence ID" value="MBL0740316.1"/>
    <property type="molecule type" value="Genomic_DNA"/>
</dbReference>
<sequence>MTKVKVLFVCLGNICRSPLAEAIFKDKIKRRNLDHLFVVDSCGTANYHVGDTPDPRTIANAKKNGVEIDHLGRQFGTRDFKDFDHILVMDSSNHSNVMRLLGDPAHAGKVAMMRNFDPTGFGHDVPDPYYGQERHFQEVFDILDRSTENFLDHLEKELKR</sequence>
<dbReference type="EC" id="3.1.3.48" evidence="2"/>
<evidence type="ECO:0000256" key="1">
    <source>
        <dbReference type="ARBA" id="ARBA00011063"/>
    </source>
</evidence>
<evidence type="ECO:0000256" key="4">
    <source>
        <dbReference type="ARBA" id="ARBA00022912"/>
    </source>
</evidence>
<dbReference type="PANTHER" id="PTHR11717">
    <property type="entry name" value="LOW MOLECULAR WEIGHT PROTEIN TYROSINE PHOSPHATASE"/>
    <property type="match status" value="1"/>
</dbReference>
<dbReference type="PRINTS" id="PR00719">
    <property type="entry name" value="LMWPTPASE"/>
</dbReference>
<evidence type="ECO:0000256" key="3">
    <source>
        <dbReference type="ARBA" id="ARBA00022801"/>
    </source>
</evidence>
<gene>
    <name evidence="6" type="ORF">JI741_03765</name>
</gene>
<comment type="caution">
    <text evidence="6">The sequence shown here is derived from an EMBL/GenBank/DDBJ whole genome shotgun (WGS) entry which is preliminary data.</text>
</comment>
<keyword evidence="3" id="KW-0378">Hydrolase</keyword>
<name>A0ABS1KPV4_9BACT</name>
<dbReference type="Gene3D" id="3.40.50.2300">
    <property type="match status" value="1"/>
</dbReference>
<dbReference type="Pfam" id="PF01451">
    <property type="entry name" value="LMWPc"/>
    <property type="match status" value="1"/>
</dbReference>
<keyword evidence="7" id="KW-1185">Reference proteome</keyword>
<reference evidence="6 7" key="1">
    <citation type="submission" date="2021-01" db="EMBL/GenBank/DDBJ databases">
        <title>Chryseolinea sp. Jin1 Genome sequencing and assembly.</title>
        <authorList>
            <person name="Kim I."/>
        </authorList>
    </citation>
    <scope>NUCLEOTIDE SEQUENCE [LARGE SCALE GENOMIC DNA]</scope>
    <source>
        <strain evidence="6 7">Jin1</strain>
    </source>
</reference>
<feature type="domain" description="Phosphotyrosine protein phosphatase I" evidence="5">
    <location>
        <begin position="4"/>
        <end position="153"/>
    </location>
</feature>
<dbReference type="PANTHER" id="PTHR11717:SF7">
    <property type="entry name" value="LOW MOLECULAR WEIGHT PHOSPHOTYROSINE PROTEIN PHOSPHATASE"/>
    <property type="match status" value="1"/>
</dbReference>
<dbReference type="InterPro" id="IPR017867">
    <property type="entry name" value="Tyr_phospatase_low_mol_wt"/>
</dbReference>
<protein>
    <recommendedName>
        <fullName evidence="2">protein-tyrosine-phosphatase</fullName>
        <ecNumber evidence="2">3.1.3.48</ecNumber>
    </recommendedName>
</protein>
<evidence type="ECO:0000256" key="2">
    <source>
        <dbReference type="ARBA" id="ARBA00013064"/>
    </source>
</evidence>
<evidence type="ECO:0000259" key="5">
    <source>
        <dbReference type="SMART" id="SM00226"/>
    </source>
</evidence>
<dbReference type="InterPro" id="IPR050438">
    <property type="entry name" value="LMW_PTPase"/>
</dbReference>
<proteinExistence type="inferred from homology"/>